<keyword evidence="1" id="KW-0479">Metal-binding</keyword>
<dbReference type="Gene3D" id="2.60.40.420">
    <property type="entry name" value="Cupredoxins - blue copper proteins"/>
    <property type="match status" value="1"/>
</dbReference>
<sequence>MSITVFGRIHHFILMWAFAFLIFSFPSTAHAQMECAPIHEKLNEAEIAAGLGDKRFGRTVCADVVAIDQMLVYNRFGAFNPFGMMYALRRDVVPLDEMPKAITADACDDLLGTETSAAALSAGDVRLKDCKRPRPMVLRANVGDVLHVRMTNLLAPDQPNFSSDFCGSGKDIAPGVRGDHFPRIRTWMSEGDQTALDHGEATCAERASTDPDGDNNWPAERGMNFAIQGLTAFAIDGDGKVVEAPRYCKGLSSIAPDDTKDCYYMIEREGPFFLASTAAPSGGEGDGGSITHGLFGAVMAQNTDARAYRSQTTHGAFNAVWKQTDTPRHALSDVGDLGAYETTDRQGVPILNVWRDNGDSTVEVVHADLNAIVHQPAKDETPSHSFREFSVFFHDELKTFVNRNFEELGDYGQLAGVRDGFAINYGAGGMGSMLLANRKGIGPAANCVECLYEEFFLTSWANGDPALLEQYSDDPSNVHHSYLNDAVVFRNFHAGPKETHVFHLHAHQWFAGNDEGRGSYLDSQTVGPQQGFSYNIYDGGLEVYHPSGAPDSPGWYETLGSGNRNRTPGDSIFHCHLYPHFAQGMWELWRVHDVLEDGTRKLPDGQWQPDFSLAEMDLETRAKKRPGSVDPATGRWIDRVDQQDRDQLGTPVPAIIPLPDQPWPLLPSYAGDDLILTDGGKVTEADESEVIASDEPITTFPGYPYYIGGQPGHRPPQAPMDIARELAGDFVTDAYLDGGLPRHVVTDNASRKFPFSVPKLDELSNVSTLADALANPGQIAREATQAQIVAKALAMGDMTMKFVTAELDLLPYDGTPIERTGMAFHEDGVVDGSVMTLFDALGAPTGLSSDGRTYRSVSAGGGGVFGVNGAPAKPGAPFADPCGGPDDLGAEPGLSIPILMEQDPFVDGLAGTIFGPDPAVSGYRRYEGSAVQLDLVTNRAGWHDPQARINVLTANSDGYKAGPDGLAATGGKYSPRISASEEPFFFRALSGECIEFRHTNELPKDLELDDFQIRTPTDTIGQHIHLVKFDVTASDGSGNGWNYEDGTFAADEIAARICAAKNVQNANIVTGVRAAGELKMREVPGLCELKAQDDGSDLWVVSEKYKDIWRRTLSDNRDLFQTTTQRWFADPILSSTRADGSENGEDFDRTMRTVFSHDHFGPSSIQQHGFYTALVIEPAEAEICNTAKTACAPQRTTRDMVTASDIHVGARKIIIDHMPLDPATPEYREFALSIADFATLYDPRAATKPGQMIATFDESETEASEFAKGMATLVCEAQHAVSGDVKSMQRICSSDVAEQSDGAWAAGGDVPPAWTAAGRPGDTHHVTDNLLEAGEILASAALNDPNAKHDDLTLTDHVVRYRRMAAGFDAHDPDARLAAPVSPPHRPESISVDHHDPYLMNYRGEPLPLRIGTNSSGSSDCDLKPLPHWVASLQTGVTEDCEVSTQRNDGRGDMANVFLTGSTASGTDQMHGDPVTPILETYDNDPVQIRLIQGAQEVQHTFTLEGYTWERNIDQRFPAILPRMDDVTRRGALADACRLDPVLAGAVSLAQDGRPEQYRRWMIYGPSGFSGADQDYWSAFETQIAQCFNVEGRVAAQEIGISEHFEFRASYLFNSNFEGTGSSTVAKKLAFYRSLANTDPENWIIMDQLDRKREELLLAKRRTTPSDTLVHFGSTDALWNGAWGLLRVRSAGASKVPLGFGDRLLDSVNRIDDALLQLRTNEIRGDEARQFADPLLREAEALLDQQALLQPDAPVRPRLPDLDLRAPDGRLQDLLRNNLDGLRVPDLQMPESRSPGLRLPENRLPQIDIPGLDLPDRRGFLTPDIRQGGGIGRIVPAQFTEPPAPLDRMLDFRNRFDGLIVKPEPTGKALEPELIAKCDPTAQRVYAAVVAIEAETVFGSGTLYSERLSDPDGLFFAIVDPRRVLSLAHPAEFPTVNDVNPVDIDNVGSWNAIPLKDVITAVQDAYDRPEPMVMNVNAGDCVRVTWINALRREKGSSGLKDAPGDALMPKITSLNVDVRWSPEEEADDTPNENANLTSELDVDDDIEPSNRLAVNFPLPVMNKQLSYARPVGRNPIWALDGADTGRVSTVTLSNLDLEPPDNRERSAEIMQMEFYAGRAFGNWRRSPVWSLINPGTALQVAAGPVVADRFEVASIRRYIPAEIEELAVSDLVKQNPALAGVNEEARRLDAENPRLARLFRDRVGLVSPDRTLGQDLDDVERLAVRYAGQRREFAALIDELISGTELLDLRPQEELDILGMDPLRLDPDTRKELGLDQVAIGRTSFRGISYGESVLLPADIAKNLGLAGDDPRGDDRGVQVSLESLAAAAVRSDPDVARRLIAITLKLDDLTRQYSSRLDAILFRPGLVWLIEWLDVFDVRFVPYAFGALPVKSQGDVIGHPLEGLIGAITVVPEDAVIKDVRAPKRRFGGQRFGCFRLDLLDPGQQSNKLPVPKRFLRPTNDRACTDTVIVPDGDRPDRPFWTAQLTTPGPDDEKHVIRQFTLFWQDGLNLTDRETQDETLVGGSNIRLVATCGICGDSYDWGEKGVSYRSEPFNVRLGDTGQGNVESHFNLNAFEFGEEFFPLKPTELTVPSGQPMPVLRAIAGEEVVVHVVHPGGRARQRAFATIAQDYDDMFRGFGFPRAALLAPGKAITASLTKAVKPGCYLWFDGPTHTRSGGSWGLLDVVAKDQFENPRVSACARAEER</sequence>
<dbReference type="Proteomes" id="UP000186019">
    <property type="component" value="Unassembled WGS sequence"/>
</dbReference>
<name>A0A1N7FQH1_9RHOB</name>
<reference evidence="4 5" key="1">
    <citation type="submission" date="2017-01" db="EMBL/GenBank/DDBJ databases">
        <authorList>
            <person name="Mah S.A."/>
            <person name="Swanson W.J."/>
            <person name="Moy G.W."/>
            <person name="Vacquier V.D."/>
        </authorList>
    </citation>
    <scope>NUCLEOTIDE SEQUENCE [LARGE SCALE GENOMIC DNA]</scope>
    <source>
        <strain evidence="4 5">DSM 29590</strain>
    </source>
</reference>
<evidence type="ECO:0000256" key="1">
    <source>
        <dbReference type="ARBA" id="ARBA00022723"/>
    </source>
</evidence>
<feature type="chain" id="PRO_5009941754" description="Multicopper oxidase" evidence="3">
    <location>
        <begin position="32"/>
        <end position="2705"/>
    </location>
</feature>
<feature type="signal peptide" evidence="3">
    <location>
        <begin position="1"/>
        <end position="31"/>
    </location>
</feature>
<gene>
    <name evidence="4" type="ORF">SAMN05421666_1271</name>
</gene>
<evidence type="ECO:0000313" key="5">
    <source>
        <dbReference type="Proteomes" id="UP000186019"/>
    </source>
</evidence>
<dbReference type="InterPro" id="IPR008972">
    <property type="entry name" value="Cupredoxin"/>
</dbReference>
<evidence type="ECO:0000313" key="4">
    <source>
        <dbReference type="EMBL" id="SIS02571.1"/>
    </source>
</evidence>
<dbReference type="EMBL" id="FTNV01000001">
    <property type="protein sequence ID" value="SIS02571.1"/>
    <property type="molecule type" value="Genomic_DNA"/>
</dbReference>
<protein>
    <recommendedName>
        <fullName evidence="6">Multicopper oxidase</fullName>
    </recommendedName>
</protein>
<dbReference type="GO" id="GO:0005507">
    <property type="term" value="F:copper ion binding"/>
    <property type="evidence" value="ECO:0007669"/>
    <property type="project" value="InterPro"/>
</dbReference>
<keyword evidence="5" id="KW-1185">Reference proteome</keyword>
<evidence type="ECO:0000256" key="3">
    <source>
        <dbReference type="SAM" id="SignalP"/>
    </source>
</evidence>
<dbReference type="PROSITE" id="PS00080">
    <property type="entry name" value="MULTICOPPER_OXIDASE2"/>
    <property type="match status" value="1"/>
</dbReference>
<dbReference type="InterPro" id="IPR002355">
    <property type="entry name" value="Cu_oxidase_Cu_BS"/>
</dbReference>
<organism evidence="4 5">
    <name type="scientific">Roseovarius nanhaiticus</name>
    <dbReference type="NCBI Taxonomy" id="573024"/>
    <lineage>
        <taxon>Bacteria</taxon>
        <taxon>Pseudomonadati</taxon>
        <taxon>Pseudomonadota</taxon>
        <taxon>Alphaproteobacteria</taxon>
        <taxon>Rhodobacterales</taxon>
        <taxon>Roseobacteraceae</taxon>
        <taxon>Roseovarius</taxon>
    </lineage>
</organism>
<evidence type="ECO:0008006" key="6">
    <source>
        <dbReference type="Google" id="ProtNLM"/>
    </source>
</evidence>
<dbReference type="SUPFAM" id="SSF49503">
    <property type="entry name" value="Cupredoxins"/>
    <property type="match status" value="1"/>
</dbReference>
<dbReference type="STRING" id="573024.SAMN05216208_0865"/>
<evidence type="ECO:0000256" key="2">
    <source>
        <dbReference type="SAM" id="MobiDB-lite"/>
    </source>
</evidence>
<accession>A0A1N7FQH1</accession>
<proteinExistence type="predicted"/>
<keyword evidence="3" id="KW-0732">Signal</keyword>
<feature type="region of interest" description="Disordered" evidence="2">
    <location>
        <begin position="1785"/>
        <end position="1804"/>
    </location>
</feature>